<evidence type="ECO:0000313" key="10">
    <source>
        <dbReference type="EMBL" id="CAG8852369.1"/>
    </source>
</evidence>
<comment type="similarity">
    <text evidence="9">Belongs to the chitin synthase family.</text>
</comment>
<evidence type="ECO:0000256" key="4">
    <source>
        <dbReference type="ARBA" id="ARBA00022676"/>
    </source>
</evidence>
<evidence type="ECO:0000256" key="7">
    <source>
        <dbReference type="ARBA" id="ARBA00023136"/>
    </source>
</evidence>
<gene>
    <name evidence="10" type="ORF">GMARGA_LOCUS41191</name>
</gene>
<organism evidence="10 11">
    <name type="scientific">Gigaspora margarita</name>
    <dbReference type="NCBI Taxonomy" id="4874"/>
    <lineage>
        <taxon>Eukaryota</taxon>
        <taxon>Fungi</taxon>
        <taxon>Fungi incertae sedis</taxon>
        <taxon>Mucoromycota</taxon>
        <taxon>Glomeromycotina</taxon>
        <taxon>Glomeromycetes</taxon>
        <taxon>Diversisporales</taxon>
        <taxon>Gigasporaceae</taxon>
        <taxon>Gigaspora</taxon>
    </lineage>
</organism>
<proteinExistence type="inferred from homology"/>
<comment type="function">
    <text evidence="9">Polymerizes chitin, a structural polymer of the cell wall and septum, by transferring the sugar moiety of UDP-GlcNAc to the non-reducing end of the growing chitin polymer.</text>
</comment>
<dbReference type="EMBL" id="CAJVQB010111208">
    <property type="protein sequence ID" value="CAG8852369.1"/>
    <property type="molecule type" value="Genomic_DNA"/>
</dbReference>
<evidence type="ECO:0000256" key="2">
    <source>
        <dbReference type="ARBA" id="ARBA00012543"/>
    </source>
</evidence>
<evidence type="ECO:0000313" key="11">
    <source>
        <dbReference type="Proteomes" id="UP000789901"/>
    </source>
</evidence>
<sequence length="313" mass="36572">DKEGWKKIVICIISDRNKINKRTLSYLKALGVYQDSFEKSKVNNKTVKAHIYEYTTPISIKCSRDSVDKKAIIPAQILFCLQENSKEKIDSHRWFFDAFCPILNPKICILIKVGTKPDDQSIYNLWKTFKNDQVAASCGKLNFTKNIRWTYLLNPLVGAQIFEQEISNILIKPMESIFGYIPSLSGDFTAYRYSALLDSTNNIEDKSINTILVKNDYFAKNNAFCFELIPNRNFSWLLHYESSSQAELDLPENLFEIIQHRHCYLNGYFHTSFYAISHFYYIWRSEHSILRKIILQIGIIYQLLYSLCSWLAL</sequence>
<feature type="non-terminal residue" evidence="10">
    <location>
        <position position="1"/>
    </location>
</feature>
<evidence type="ECO:0000256" key="9">
    <source>
        <dbReference type="RuleBase" id="RU366040"/>
    </source>
</evidence>
<comment type="subcellular location">
    <subcellularLocation>
        <location evidence="1 9">Cell membrane</location>
        <topology evidence="1 9">Multi-pass membrane protein</topology>
    </subcellularLocation>
</comment>
<evidence type="ECO:0000256" key="5">
    <source>
        <dbReference type="ARBA" id="ARBA00022679"/>
    </source>
</evidence>
<evidence type="ECO:0000256" key="3">
    <source>
        <dbReference type="ARBA" id="ARBA00022475"/>
    </source>
</evidence>
<evidence type="ECO:0000256" key="8">
    <source>
        <dbReference type="ARBA" id="ARBA00023316"/>
    </source>
</evidence>
<accession>A0ABN7XC81</accession>
<keyword evidence="8 9" id="KW-0961">Cell wall biogenesis/degradation</keyword>
<keyword evidence="7" id="KW-0472">Membrane</keyword>
<comment type="caution">
    <text evidence="10">The sequence shown here is derived from an EMBL/GenBank/DDBJ whole genome shotgun (WGS) entry which is preliminary data.</text>
</comment>
<protein>
    <recommendedName>
        <fullName evidence="2 9">Chitin synthase</fullName>
        <ecNumber evidence="2 9">2.4.1.16</ecNumber>
    </recommendedName>
</protein>
<dbReference type="InterPro" id="IPR004835">
    <property type="entry name" value="Chitin_synth"/>
</dbReference>
<dbReference type="Proteomes" id="UP000789901">
    <property type="component" value="Unassembled WGS sequence"/>
</dbReference>
<keyword evidence="3 9" id="KW-1003">Cell membrane</keyword>
<evidence type="ECO:0000256" key="6">
    <source>
        <dbReference type="ARBA" id="ARBA00022692"/>
    </source>
</evidence>
<dbReference type="Pfam" id="PF01644">
    <property type="entry name" value="Chitin_synth_1"/>
    <property type="match status" value="1"/>
</dbReference>
<keyword evidence="5 9" id="KW-0808">Transferase</keyword>
<keyword evidence="4 9" id="KW-0328">Glycosyltransferase</keyword>
<keyword evidence="6" id="KW-0812">Transmembrane</keyword>
<name>A0ABN7XC81_GIGMA</name>
<dbReference type="EC" id="2.4.1.16" evidence="2 9"/>
<dbReference type="PANTHER" id="PTHR22914:SF9">
    <property type="entry name" value="CHITIN SYNTHASE 1"/>
    <property type="match status" value="1"/>
</dbReference>
<comment type="catalytic activity">
    <reaction evidence="9">
        <text>[(1-&gt;4)-N-acetyl-beta-D-glucosaminyl](n) + UDP-N-acetyl-alpha-D-glucosamine = [(1-&gt;4)-N-acetyl-beta-D-glucosaminyl](n+1) + UDP + H(+)</text>
        <dbReference type="Rhea" id="RHEA:16637"/>
        <dbReference type="Rhea" id="RHEA-COMP:9593"/>
        <dbReference type="Rhea" id="RHEA-COMP:9595"/>
        <dbReference type="ChEBI" id="CHEBI:15378"/>
        <dbReference type="ChEBI" id="CHEBI:17029"/>
        <dbReference type="ChEBI" id="CHEBI:57705"/>
        <dbReference type="ChEBI" id="CHEBI:58223"/>
        <dbReference type="EC" id="2.4.1.16"/>
    </reaction>
</comment>
<dbReference type="PANTHER" id="PTHR22914">
    <property type="entry name" value="CHITIN SYNTHASE"/>
    <property type="match status" value="1"/>
</dbReference>
<feature type="non-terminal residue" evidence="10">
    <location>
        <position position="313"/>
    </location>
</feature>
<keyword evidence="11" id="KW-1185">Reference proteome</keyword>
<reference evidence="10 11" key="1">
    <citation type="submission" date="2021-06" db="EMBL/GenBank/DDBJ databases">
        <authorList>
            <person name="Kallberg Y."/>
            <person name="Tangrot J."/>
            <person name="Rosling A."/>
        </authorList>
    </citation>
    <scope>NUCLEOTIDE SEQUENCE [LARGE SCALE GENOMIC DNA]</scope>
    <source>
        <strain evidence="10 11">120-4 pot B 10/14</strain>
    </source>
</reference>
<evidence type="ECO:0000256" key="1">
    <source>
        <dbReference type="ARBA" id="ARBA00004651"/>
    </source>
</evidence>